<evidence type="ECO:0000313" key="10">
    <source>
        <dbReference type="EMBL" id="OFW56330.1"/>
    </source>
</evidence>
<feature type="domain" description="Methyl-accepting transducer" evidence="8">
    <location>
        <begin position="447"/>
        <end position="683"/>
    </location>
</feature>
<feature type="transmembrane region" description="Helical" evidence="7">
    <location>
        <begin position="198"/>
        <end position="220"/>
    </location>
</feature>
<dbReference type="Gene3D" id="6.10.340.10">
    <property type="match status" value="1"/>
</dbReference>
<keyword evidence="2 7" id="KW-1133">Transmembrane helix</keyword>
<dbReference type="STRING" id="1797197.A2Y75_03785"/>
<evidence type="ECO:0000259" key="8">
    <source>
        <dbReference type="PROSITE" id="PS50111"/>
    </source>
</evidence>
<evidence type="ECO:0000256" key="2">
    <source>
        <dbReference type="ARBA" id="ARBA00022989"/>
    </source>
</evidence>
<dbReference type="Proteomes" id="UP000177876">
    <property type="component" value="Unassembled WGS sequence"/>
</dbReference>
<comment type="caution">
    <text evidence="10">The sequence shown here is derived from an EMBL/GenBank/DDBJ whole genome shotgun (WGS) entry which is preliminary data.</text>
</comment>
<dbReference type="InterPro" id="IPR003660">
    <property type="entry name" value="HAMP_dom"/>
</dbReference>
<dbReference type="InterPro" id="IPR004089">
    <property type="entry name" value="MCPsignal_dom"/>
</dbReference>
<sequence>MEEGYNKIRLVLIEASKALFILAFISGVIIPGVILALFSLTVFKFSGHQYMAFFLALVSVVLPILVIVTVVFYLIQKKLLGELGVWYQRERDPNSKTDRDLAQRLQAKLSSMAYLHAAEVGTGIFFGISGGVILWRNYAGLSVSSSLYYAALGFLMAAADFLITLFLSQRLMRKVTEKFLADCHGFGFRPGGGMRRRLIAFSLVFLLVTLGMTWVASSYLSTDMLMDEVEKRGRDSAELLASRLDAVLQEGDRGQIVALVEKYSISKDEWVNIYDEAGIKVYEIKQGRVQDLSSNAMLAGKVDNTLASLSSAVEHIGTKDYLISAAPLEVNPGWSLVRVSLPSISANVIARTMPTMILLFMVAVMVAAFLTYLLSHNITDPIDRLVKICRIIATGDLAVEVPVDSLDEVGELSSSYSEMIASLRSISEGLIDTSGEVSEGAESIVAVAEQIMASIEELNALVQELSSQIEHEVDQIRNVEEIMKAVSQTISMSHGRADEGFEMSHDAERLVLEGRERAHEAVEKIADFKMVLDDSMAAIMSLGESSQKIGAIVDIITRIADQTNLLALNAAIEAARVPEYGKGFAVVADEVKKLAREAAESAQRISNLVVTIQRDVETAKSLMEKGTLGMYIGIETVDKTDQSLASISEMVSRMARLAGSIAEDSTAEMDQSQRLAESLQEMRTQIDNDMAAYEQIGASSDQQTKGTMELASTAEQLSEIAHRLYDMVAHFKTK</sequence>
<evidence type="ECO:0000259" key="9">
    <source>
        <dbReference type="PROSITE" id="PS50885"/>
    </source>
</evidence>
<organism evidence="10 11">
    <name type="scientific">Candidatus Solincola sediminis</name>
    <dbReference type="NCBI Taxonomy" id="1797199"/>
    <lineage>
        <taxon>Bacteria</taxon>
        <taxon>Bacillati</taxon>
        <taxon>Actinomycetota</taxon>
        <taxon>Candidatus Geothermincolia</taxon>
        <taxon>Candidatus Geothermincolales</taxon>
        <taxon>Candidatus Geothermincolaceae</taxon>
        <taxon>Candidatus Solincola</taxon>
    </lineage>
</organism>
<evidence type="ECO:0000313" key="11">
    <source>
        <dbReference type="Proteomes" id="UP000177876"/>
    </source>
</evidence>
<feature type="transmembrane region" description="Helical" evidence="7">
    <location>
        <begin position="50"/>
        <end position="75"/>
    </location>
</feature>
<keyword evidence="3 5" id="KW-0807">Transducer</keyword>
<feature type="transmembrane region" description="Helical" evidence="7">
    <location>
        <begin position="147"/>
        <end position="168"/>
    </location>
</feature>
<comment type="similarity">
    <text evidence="4">Belongs to the methyl-accepting chemotaxis (MCP) protein family.</text>
</comment>
<dbReference type="AlphaFoldDB" id="A0A1F2WHK3"/>
<feature type="domain" description="HAMP" evidence="9">
    <location>
        <begin position="376"/>
        <end position="428"/>
    </location>
</feature>
<dbReference type="PANTHER" id="PTHR32089:SF112">
    <property type="entry name" value="LYSOZYME-LIKE PROTEIN-RELATED"/>
    <property type="match status" value="1"/>
</dbReference>
<gene>
    <name evidence="10" type="ORF">A2Y75_03785</name>
</gene>
<evidence type="ECO:0000256" key="3">
    <source>
        <dbReference type="ARBA" id="ARBA00023224"/>
    </source>
</evidence>
<name>A0A1F2WHK3_9ACTN</name>
<evidence type="ECO:0000256" key="5">
    <source>
        <dbReference type="PROSITE-ProRule" id="PRU00284"/>
    </source>
</evidence>
<feature type="coiled-coil region" evidence="6">
    <location>
        <begin position="448"/>
        <end position="482"/>
    </location>
</feature>
<evidence type="ECO:0000256" key="6">
    <source>
        <dbReference type="SAM" id="Coils"/>
    </source>
</evidence>
<dbReference type="GO" id="GO:0007165">
    <property type="term" value="P:signal transduction"/>
    <property type="evidence" value="ECO:0007669"/>
    <property type="project" value="UniProtKB-KW"/>
</dbReference>
<feature type="transmembrane region" description="Helical" evidence="7">
    <location>
        <begin position="18"/>
        <end position="38"/>
    </location>
</feature>
<dbReference type="SMART" id="SM00283">
    <property type="entry name" value="MA"/>
    <property type="match status" value="1"/>
</dbReference>
<evidence type="ECO:0008006" key="12">
    <source>
        <dbReference type="Google" id="ProtNLM"/>
    </source>
</evidence>
<keyword evidence="6" id="KW-0175">Coiled coil</keyword>
<evidence type="ECO:0000256" key="1">
    <source>
        <dbReference type="ARBA" id="ARBA00022692"/>
    </source>
</evidence>
<dbReference type="GO" id="GO:0016020">
    <property type="term" value="C:membrane"/>
    <property type="evidence" value="ECO:0007669"/>
    <property type="project" value="InterPro"/>
</dbReference>
<feature type="transmembrane region" description="Helical" evidence="7">
    <location>
        <begin position="113"/>
        <end position="135"/>
    </location>
</feature>
<dbReference type="PANTHER" id="PTHR32089">
    <property type="entry name" value="METHYL-ACCEPTING CHEMOTAXIS PROTEIN MCPB"/>
    <property type="match status" value="1"/>
</dbReference>
<evidence type="ECO:0000256" key="7">
    <source>
        <dbReference type="SAM" id="Phobius"/>
    </source>
</evidence>
<protein>
    <recommendedName>
        <fullName evidence="12">Methyl-accepting chemotaxis protein</fullName>
    </recommendedName>
</protein>
<dbReference type="CDD" id="cd11386">
    <property type="entry name" value="MCP_signal"/>
    <property type="match status" value="1"/>
</dbReference>
<dbReference type="Pfam" id="PF00015">
    <property type="entry name" value="MCPsignal"/>
    <property type="match status" value="1"/>
</dbReference>
<keyword evidence="1 7" id="KW-0812">Transmembrane</keyword>
<dbReference type="Gene3D" id="1.10.287.950">
    <property type="entry name" value="Methyl-accepting chemotaxis protein"/>
    <property type="match status" value="1"/>
</dbReference>
<keyword evidence="7" id="KW-0472">Membrane</keyword>
<dbReference type="PROSITE" id="PS50111">
    <property type="entry name" value="CHEMOTAXIS_TRANSDUC_2"/>
    <property type="match status" value="1"/>
</dbReference>
<dbReference type="SMART" id="SM00304">
    <property type="entry name" value="HAMP"/>
    <property type="match status" value="2"/>
</dbReference>
<dbReference type="PROSITE" id="PS50885">
    <property type="entry name" value="HAMP"/>
    <property type="match status" value="1"/>
</dbReference>
<dbReference type="CDD" id="cd06225">
    <property type="entry name" value="HAMP"/>
    <property type="match status" value="1"/>
</dbReference>
<accession>A0A1F2WHK3</accession>
<dbReference type="EMBL" id="MELK01000047">
    <property type="protein sequence ID" value="OFW56330.1"/>
    <property type="molecule type" value="Genomic_DNA"/>
</dbReference>
<proteinExistence type="inferred from homology"/>
<dbReference type="Pfam" id="PF00672">
    <property type="entry name" value="HAMP"/>
    <property type="match status" value="1"/>
</dbReference>
<dbReference type="SUPFAM" id="SSF58104">
    <property type="entry name" value="Methyl-accepting chemotaxis protein (MCP) signaling domain"/>
    <property type="match status" value="1"/>
</dbReference>
<evidence type="ECO:0000256" key="4">
    <source>
        <dbReference type="ARBA" id="ARBA00029447"/>
    </source>
</evidence>
<feature type="transmembrane region" description="Helical" evidence="7">
    <location>
        <begin position="355"/>
        <end position="374"/>
    </location>
</feature>
<reference evidence="10 11" key="1">
    <citation type="journal article" date="2016" name="Nat. Commun.">
        <title>Thousands of microbial genomes shed light on interconnected biogeochemical processes in an aquifer system.</title>
        <authorList>
            <person name="Anantharaman K."/>
            <person name="Brown C.T."/>
            <person name="Hug L.A."/>
            <person name="Sharon I."/>
            <person name="Castelle C.J."/>
            <person name="Probst A.J."/>
            <person name="Thomas B.C."/>
            <person name="Singh A."/>
            <person name="Wilkins M.J."/>
            <person name="Karaoz U."/>
            <person name="Brodie E.L."/>
            <person name="Williams K.H."/>
            <person name="Hubbard S.S."/>
            <person name="Banfield J.F."/>
        </authorList>
    </citation>
    <scope>NUCLEOTIDE SEQUENCE [LARGE SCALE GENOMIC DNA]</scope>
</reference>